<dbReference type="InParanoid" id="Q2LQP6"/>
<organism evidence="1 2">
    <name type="scientific">Syntrophus aciditrophicus (strain SB)</name>
    <dbReference type="NCBI Taxonomy" id="56780"/>
    <lineage>
        <taxon>Bacteria</taxon>
        <taxon>Pseudomonadati</taxon>
        <taxon>Thermodesulfobacteriota</taxon>
        <taxon>Syntrophia</taxon>
        <taxon>Syntrophales</taxon>
        <taxon>Syntrophaceae</taxon>
        <taxon>Syntrophus</taxon>
    </lineage>
</organism>
<protein>
    <submittedName>
        <fullName evidence="1">Hypothetical cytosolic protein</fullName>
    </submittedName>
</protein>
<name>Q2LQP6_SYNAS</name>
<dbReference type="EMBL" id="CP000252">
    <property type="protein sequence ID" value="ABC75988.1"/>
    <property type="molecule type" value="Genomic_DNA"/>
</dbReference>
<evidence type="ECO:0000313" key="2">
    <source>
        <dbReference type="Proteomes" id="UP000001933"/>
    </source>
</evidence>
<dbReference type="HOGENOM" id="CLU_3012646_0_0_7"/>
<evidence type="ECO:0000313" key="1">
    <source>
        <dbReference type="EMBL" id="ABC75988.1"/>
    </source>
</evidence>
<keyword evidence="2" id="KW-1185">Reference proteome</keyword>
<sequence>MRRTAGNPACIYQLLLTQLRCRDKEEREFRVGAIPGSACPACQAGTRFPADDVHLY</sequence>
<gene>
    <name evidence="1" type="ORF">SYN_03237</name>
</gene>
<accession>Q2LQP6</accession>
<reference evidence="1 2" key="1">
    <citation type="journal article" date="2007" name="Proc. Natl. Acad. Sci. U.S.A.">
        <title>The genome of Syntrophus aciditrophicus: life at the thermodynamic limit of microbial growth.</title>
        <authorList>
            <person name="McInerney M.J."/>
            <person name="Rohlin L."/>
            <person name="Mouttaki H."/>
            <person name="Kim U."/>
            <person name="Krupp R.S."/>
            <person name="Rios-Hernandez L."/>
            <person name="Sieber J."/>
            <person name="Struchtemeyer C.G."/>
            <person name="Bhattacharyya A."/>
            <person name="Campbell J.W."/>
            <person name="Gunsalus R.P."/>
        </authorList>
    </citation>
    <scope>NUCLEOTIDE SEQUENCE [LARGE SCALE GENOMIC DNA]</scope>
    <source>
        <strain evidence="1 2">SB</strain>
    </source>
</reference>
<proteinExistence type="predicted"/>
<dbReference type="AlphaFoldDB" id="Q2LQP6"/>
<dbReference type="KEGG" id="sat:SYN_03237"/>
<dbReference type="Proteomes" id="UP000001933">
    <property type="component" value="Chromosome"/>
</dbReference>